<feature type="transmembrane region" description="Helical" evidence="1">
    <location>
        <begin position="29"/>
        <end position="51"/>
    </location>
</feature>
<dbReference type="AlphaFoldDB" id="A0A8J7GDM8"/>
<evidence type="ECO:0000313" key="3">
    <source>
        <dbReference type="Proteomes" id="UP000622552"/>
    </source>
</evidence>
<keyword evidence="3" id="KW-1185">Reference proteome</keyword>
<keyword evidence="1" id="KW-0472">Membrane</keyword>
<sequence>MRYRVAFVVGMGCWAVVLKWVLLDGILEGRWLATAALVVPTLLAPVVLWWLRRRRIAEGEAMLAEIRAARNDAPPTGPS</sequence>
<organism evidence="2 3">
    <name type="scientific">Longispora fulva</name>
    <dbReference type="NCBI Taxonomy" id="619741"/>
    <lineage>
        <taxon>Bacteria</taxon>
        <taxon>Bacillati</taxon>
        <taxon>Actinomycetota</taxon>
        <taxon>Actinomycetes</taxon>
        <taxon>Micromonosporales</taxon>
        <taxon>Micromonosporaceae</taxon>
        <taxon>Longispora</taxon>
    </lineage>
</organism>
<evidence type="ECO:0000256" key="1">
    <source>
        <dbReference type="SAM" id="Phobius"/>
    </source>
</evidence>
<proteinExistence type="predicted"/>
<evidence type="ECO:0000313" key="2">
    <source>
        <dbReference type="EMBL" id="MBG6134557.1"/>
    </source>
</evidence>
<feature type="transmembrane region" description="Helical" evidence="1">
    <location>
        <begin position="5"/>
        <end position="23"/>
    </location>
</feature>
<gene>
    <name evidence="2" type="ORF">IW245_000751</name>
</gene>
<name>A0A8J7GDM8_9ACTN</name>
<keyword evidence="1" id="KW-1133">Transmembrane helix</keyword>
<protein>
    <submittedName>
        <fullName evidence="2">Uncharacterized protein</fullName>
    </submittedName>
</protein>
<dbReference type="RefSeq" id="WP_197001776.1">
    <property type="nucleotide sequence ID" value="NZ_BONS01000023.1"/>
</dbReference>
<accession>A0A8J7GDM8</accession>
<keyword evidence="1" id="KW-0812">Transmembrane</keyword>
<dbReference type="Proteomes" id="UP000622552">
    <property type="component" value="Unassembled WGS sequence"/>
</dbReference>
<dbReference type="EMBL" id="JADOUF010000001">
    <property type="protein sequence ID" value="MBG6134557.1"/>
    <property type="molecule type" value="Genomic_DNA"/>
</dbReference>
<comment type="caution">
    <text evidence="2">The sequence shown here is derived from an EMBL/GenBank/DDBJ whole genome shotgun (WGS) entry which is preliminary data.</text>
</comment>
<reference evidence="2" key="1">
    <citation type="submission" date="2020-11" db="EMBL/GenBank/DDBJ databases">
        <title>Sequencing the genomes of 1000 actinobacteria strains.</title>
        <authorList>
            <person name="Klenk H.-P."/>
        </authorList>
    </citation>
    <scope>NUCLEOTIDE SEQUENCE</scope>
    <source>
        <strain evidence="2">DSM 45356</strain>
    </source>
</reference>